<dbReference type="InterPro" id="IPR026337">
    <property type="entry name" value="AKG_HExxH"/>
</dbReference>
<name>A0A543J172_9ACTN</name>
<protein>
    <submittedName>
        <fullName evidence="1">HEXXH motif-containing protein</fullName>
    </submittedName>
</protein>
<comment type="caution">
    <text evidence="1">The sequence shown here is derived from an EMBL/GenBank/DDBJ whole genome shotgun (WGS) entry which is preliminary data.</text>
</comment>
<dbReference type="OrthoDB" id="796761at2"/>
<dbReference type="AlphaFoldDB" id="A0A543J172"/>
<organism evidence="1 2">
    <name type="scientific">Thermopolyspora flexuosa</name>
    <dbReference type="NCBI Taxonomy" id="103836"/>
    <lineage>
        <taxon>Bacteria</taxon>
        <taxon>Bacillati</taxon>
        <taxon>Actinomycetota</taxon>
        <taxon>Actinomycetes</taxon>
        <taxon>Streptosporangiales</taxon>
        <taxon>Streptosporangiaceae</taxon>
        <taxon>Thermopolyspora</taxon>
    </lineage>
</organism>
<dbReference type="Proteomes" id="UP000319213">
    <property type="component" value="Unassembled WGS sequence"/>
</dbReference>
<evidence type="ECO:0000313" key="2">
    <source>
        <dbReference type="Proteomes" id="UP000319213"/>
    </source>
</evidence>
<proteinExistence type="predicted"/>
<gene>
    <name evidence="1" type="ORF">FHX40_3313</name>
</gene>
<reference evidence="1 2" key="1">
    <citation type="submission" date="2019-06" db="EMBL/GenBank/DDBJ databases">
        <title>Sequencing the genomes of 1000 actinobacteria strains.</title>
        <authorList>
            <person name="Klenk H.-P."/>
        </authorList>
    </citation>
    <scope>NUCLEOTIDE SEQUENCE [LARGE SCALE GENOMIC DNA]</scope>
    <source>
        <strain evidence="1 2">DSM 43186</strain>
    </source>
</reference>
<keyword evidence="2" id="KW-1185">Reference proteome</keyword>
<evidence type="ECO:0000313" key="1">
    <source>
        <dbReference type="EMBL" id="TQM76569.1"/>
    </source>
</evidence>
<accession>A0A543J172</accession>
<dbReference type="EMBL" id="VFPQ01000001">
    <property type="protein sequence ID" value="TQM76569.1"/>
    <property type="molecule type" value="Genomic_DNA"/>
</dbReference>
<dbReference type="RefSeq" id="WP_142260432.1">
    <property type="nucleotide sequence ID" value="NZ_BMPV01000005.1"/>
</dbReference>
<sequence>MKPREHRIPVRMFAELADGGGGPSAVAQLAAAQHSKHVLLVRGVVEAAKAVGHPDAGMARRAYDLLAAIQSRDDDAVDTVLRHPSVGAWSRDTINALRERRPGATPRGLAALAAAAAIRSGTECEVDVPAVEGVVTLPSLGQAVLPPTATEATVHSRADGAEVSGAGVIVTIPADPSRDGPGWRGLRTVSAEADGVPLRLVIDDLDPYRMPGAANMGGRLSGGDVARWQETLQAAWRLLVRHHRTVADEVRTAISVLTPLRTPPAGGQSSATSRETFGCVALSTPPDPAAFAVTLTHETQHAKLSALLDIVPLTEPDDGSRHYAPWREDPRPIPGLLQGAYAYLGVTDFWRRQRRIETGRAELEASAEFCRWREGAYLVTRTLMRSGRLTPEGEAFTARMAQRLKLWADEPVSTAARELARRRAERHRARWRERNGMEPDAP</sequence>
<dbReference type="NCBIfam" id="TIGR04267">
    <property type="entry name" value="mod_HExxH"/>
    <property type="match status" value="1"/>
</dbReference>